<dbReference type="OrthoDB" id="2012278at2759"/>
<sequence>MPFLHLAWTCFASSAFLAWGANAASVSSTPAQTFTGIGGSGAWWPMDLYKFPEATRQNLSSLLFSQDGLGLSSYRYNVGAGGVNVSNPVRAPETFYVSPGVYNFAKDPQGVYFLQAASKNGVPSLTAFANSAPAQLTSGKASCNGGFVTGTGVQYGTYLADVIAHFRSQGININFVSPMNEPDSNFGPSPCGQEGMQVLPNQRAEVVNGLYTALSNKGLASAVGILADESSNLSGAGNNYASWLPQVVGKVAAIVHHTYDFPSDSSYSTYITNTNRAYPGKPTWMSEVCCSLGNADGTGKGWSGGYDPSIKNALMFSGLVFQSLVLANEPHYDFWTLVSNQLGCSPLNNPSCVTSANSNGWTDGLIYYDSAYNSNKNYALYITKHFWTYKHFGNFVKPGSQRRPISGSDASKFTMAVSDSSTYYILAMNPNSGDSSLTLSFPDAACASRAVRTSASEDFASVALATKSGSSWVLPLKAMSLTTYIFNRKAC</sequence>
<dbReference type="PANTHER" id="PTHR42767:SF1">
    <property type="entry name" value="ENDO-BETA-1,6-GALACTANASE-LIKE DOMAIN-CONTAINING PROTEIN"/>
    <property type="match status" value="1"/>
</dbReference>
<dbReference type="Gene3D" id="3.20.20.80">
    <property type="entry name" value="Glycosidases"/>
    <property type="match status" value="1"/>
</dbReference>
<dbReference type="PANTHER" id="PTHR42767">
    <property type="entry name" value="ENDO-BETA-1,6-GALACTANASE"/>
    <property type="match status" value="1"/>
</dbReference>
<dbReference type="InterPro" id="IPR013780">
    <property type="entry name" value="Glyco_hydro_b"/>
</dbReference>
<name>A0A9P6CF50_9AGAR</name>
<accession>A0A9P6CF50</accession>
<keyword evidence="1" id="KW-0732">Signal</keyword>
<proteinExistence type="predicted"/>
<dbReference type="InterPro" id="IPR039514">
    <property type="entry name" value="6GAL-like"/>
</dbReference>
<dbReference type="Gene3D" id="2.60.40.1180">
    <property type="entry name" value="Golgi alpha-mannosidase II"/>
    <property type="match status" value="1"/>
</dbReference>
<keyword evidence="4" id="KW-1185">Reference proteome</keyword>
<dbReference type="GO" id="GO:0004553">
    <property type="term" value="F:hydrolase activity, hydrolyzing O-glycosyl compounds"/>
    <property type="evidence" value="ECO:0007669"/>
    <property type="project" value="InterPro"/>
</dbReference>
<feature type="domain" description="Endo-beta-1,6-galactanase-like" evidence="2">
    <location>
        <begin position="30"/>
        <end position="339"/>
    </location>
</feature>
<dbReference type="Pfam" id="PF14587">
    <property type="entry name" value="Glyco_hydr_30_2"/>
    <property type="match status" value="1"/>
</dbReference>
<feature type="signal peptide" evidence="1">
    <location>
        <begin position="1"/>
        <end position="23"/>
    </location>
</feature>
<feature type="chain" id="PRO_5040453221" evidence="1">
    <location>
        <begin position="24"/>
        <end position="491"/>
    </location>
</feature>
<comment type="caution">
    <text evidence="3">The sequence shown here is derived from an EMBL/GenBank/DDBJ whole genome shotgun (WGS) entry which is preliminary data.</text>
</comment>
<dbReference type="InterPro" id="IPR039743">
    <property type="entry name" value="6GAL/EXGAL"/>
</dbReference>
<evidence type="ECO:0000259" key="2">
    <source>
        <dbReference type="Pfam" id="PF14587"/>
    </source>
</evidence>
<evidence type="ECO:0000313" key="4">
    <source>
        <dbReference type="Proteomes" id="UP000807353"/>
    </source>
</evidence>
<evidence type="ECO:0000313" key="3">
    <source>
        <dbReference type="EMBL" id="KAF9463552.1"/>
    </source>
</evidence>
<protein>
    <submittedName>
        <fullName evidence="3">Glycoside hydrolase family 5 protein</fullName>
    </submittedName>
</protein>
<dbReference type="EMBL" id="MU150261">
    <property type="protein sequence ID" value="KAF9463552.1"/>
    <property type="molecule type" value="Genomic_DNA"/>
</dbReference>
<evidence type="ECO:0000256" key="1">
    <source>
        <dbReference type="SAM" id="SignalP"/>
    </source>
</evidence>
<organism evidence="3 4">
    <name type="scientific">Collybia nuda</name>
    <dbReference type="NCBI Taxonomy" id="64659"/>
    <lineage>
        <taxon>Eukaryota</taxon>
        <taxon>Fungi</taxon>
        <taxon>Dikarya</taxon>
        <taxon>Basidiomycota</taxon>
        <taxon>Agaricomycotina</taxon>
        <taxon>Agaricomycetes</taxon>
        <taxon>Agaricomycetidae</taxon>
        <taxon>Agaricales</taxon>
        <taxon>Tricholomatineae</taxon>
        <taxon>Clitocybaceae</taxon>
        <taxon>Collybia</taxon>
    </lineage>
</organism>
<dbReference type="Proteomes" id="UP000807353">
    <property type="component" value="Unassembled WGS sequence"/>
</dbReference>
<dbReference type="AlphaFoldDB" id="A0A9P6CF50"/>
<reference evidence="3" key="1">
    <citation type="submission" date="2020-11" db="EMBL/GenBank/DDBJ databases">
        <authorList>
            <consortium name="DOE Joint Genome Institute"/>
            <person name="Ahrendt S."/>
            <person name="Riley R."/>
            <person name="Andreopoulos W."/>
            <person name="Labutti K."/>
            <person name="Pangilinan J."/>
            <person name="Ruiz-Duenas F.J."/>
            <person name="Barrasa J.M."/>
            <person name="Sanchez-Garcia M."/>
            <person name="Camarero S."/>
            <person name="Miyauchi S."/>
            <person name="Serrano A."/>
            <person name="Linde D."/>
            <person name="Babiker R."/>
            <person name="Drula E."/>
            <person name="Ayuso-Fernandez I."/>
            <person name="Pacheco R."/>
            <person name="Padilla G."/>
            <person name="Ferreira P."/>
            <person name="Barriuso J."/>
            <person name="Kellner H."/>
            <person name="Castanera R."/>
            <person name="Alfaro M."/>
            <person name="Ramirez L."/>
            <person name="Pisabarro A.G."/>
            <person name="Kuo A."/>
            <person name="Tritt A."/>
            <person name="Lipzen A."/>
            <person name="He G."/>
            <person name="Yan M."/>
            <person name="Ng V."/>
            <person name="Cullen D."/>
            <person name="Martin F."/>
            <person name="Rosso M.-N."/>
            <person name="Henrissat B."/>
            <person name="Hibbett D."/>
            <person name="Martinez A.T."/>
            <person name="Grigoriev I.V."/>
        </authorList>
    </citation>
    <scope>NUCLEOTIDE SEQUENCE</scope>
    <source>
        <strain evidence="3">CBS 247.69</strain>
    </source>
</reference>
<dbReference type="InterPro" id="IPR017853">
    <property type="entry name" value="GH"/>
</dbReference>
<dbReference type="SUPFAM" id="SSF51445">
    <property type="entry name" value="(Trans)glycosidases"/>
    <property type="match status" value="1"/>
</dbReference>
<gene>
    <name evidence="3" type="ORF">BDZ94DRAFT_602966</name>
</gene>
<keyword evidence="3" id="KW-0378">Hydrolase</keyword>